<dbReference type="InterPro" id="IPR055127">
    <property type="entry name" value="YEATS2_3HBD"/>
</dbReference>
<proteinExistence type="predicted"/>
<reference evidence="2 3" key="1">
    <citation type="submission" date="2014-02" db="EMBL/GenBank/DDBJ databases">
        <title>Transposable element dynamics among asymbiotic and ectomycorrhizal Amanita fungi.</title>
        <authorList>
            <consortium name="DOE Joint Genome Institute"/>
            <person name="Hess J."/>
            <person name="Skrede I."/>
            <person name="Wolfe B."/>
            <person name="LaButti K."/>
            <person name="Ohm R.A."/>
            <person name="Grigoriev I.V."/>
            <person name="Pringle A."/>
        </authorList>
    </citation>
    <scope>NUCLEOTIDE SEQUENCE [LARGE SCALE GENOMIC DNA]</scope>
    <source>
        <strain evidence="2 3">SKay4041</strain>
    </source>
</reference>
<dbReference type="Pfam" id="PF22951">
    <property type="entry name" value="3HBD"/>
    <property type="match status" value="1"/>
</dbReference>
<dbReference type="EMBL" id="KZ301975">
    <property type="protein sequence ID" value="PFH53199.1"/>
    <property type="molecule type" value="Genomic_DNA"/>
</dbReference>
<evidence type="ECO:0000313" key="3">
    <source>
        <dbReference type="Proteomes" id="UP000242287"/>
    </source>
</evidence>
<dbReference type="AlphaFoldDB" id="A0A2A9NRM8"/>
<evidence type="ECO:0000259" key="1">
    <source>
        <dbReference type="Pfam" id="PF22951"/>
    </source>
</evidence>
<feature type="non-terminal residue" evidence="2">
    <location>
        <position position="201"/>
    </location>
</feature>
<feature type="domain" description="YEATS" evidence="1">
    <location>
        <begin position="101"/>
        <end position="200"/>
    </location>
</feature>
<dbReference type="Proteomes" id="UP000242287">
    <property type="component" value="Unassembled WGS sequence"/>
</dbReference>
<accession>A0A2A9NRM8</accession>
<evidence type="ECO:0000313" key="2">
    <source>
        <dbReference type="EMBL" id="PFH53199.1"/>
    </source>
</evidence>
<gene>
    <name evidence="2" type="ORF">AMATHDRAFT_138224</name>
</gene>
<keyword evidence="3" id="KW-1185">Reference proteome</keyword>
<protein>
    <recommendedName>
        <fullName evidence="1">YEATS domain-containing protein</fullName>
    </recommendedName>
</protein>
<dbReference type="STRING" id="703135.A0A2A9NRM8"/>
<dbReference type="OrthoDB" id="1741717at2759"/>
<sequence length="201" mass="23257">MFSGSQNVTVEHWVEVLLQIQVSITSLNLTKLDPLKSPSPTLGEEQILDIELDKRTIIKQPEQEYTSISSKVLWDLSPQATNETENQVKDHNSRRLQRKLEYASRLSQLVNNFPLTLKETKNIRSSQYTNLPYTLASTEAEYRMLIIGRRKAIEWGRANALRRAFNEISKLGDREHVARPRLSTADVYIWLTENGYFPRPD</sequence>
<name>A0A2A9NRM8_9AGAR</name>
<organism evidence="2 3">
    <name type="scientific">Amanita thiersii Skay4041</name>
    <dbReference type="NCBI Taxonomy" id="703135"/>
    <lineage>
        <taxon>Eukaryota</taxon>
        <taxon>Fungi</taxon>
        <taxon>Dikarya</taxon>
        <taxon>Basidiomycota</taxon>
        <taxon>Agaricomycotina</taxon>
        <taxon>Agaricomycetes</taxon>
        <taxon>Agaricomycetidae</taxon>
        <taxon>Agaricales</taxon>
        <taxon>Pluteineae</taxon>
        <taxon>Amanitaceae</taxon>
        <taxon>Amanita</taxon>
    </lineage>
</organism>